<reference evidence="2" key="3">
    <citation type="journal article" date="2018" name="Mol. Plant Microbe Interact.">
        <title>Genome sequence resources for the wheat stripe rust pathogen (Puccinia striiformis f. sp. tritici) and the barley stripe rust pathogen (Puccinia striiformis f. sp. hordei).</title>
        <authorList>
            <person name="Xia C."/>
            <person name="Wang M."/>
            <person name="Yin C."/>
            <person name="Cornejo O.E."/>
            <person name="Hulbert S.H."/>
            <person name="Chen X."/>
        </authorList>
    </citation>
    <scope>NUCLEOTIDE SEQUENCE [LARGE SCALE GENOMIC DNA]</scope>
    <source>
        <strain evidence="2">93TX-2</strain>
    </source>
</reference>
<dbReference type="Proteomes" id="UP000238274">
    <property type="component" value="Unassembled WGS sequence"/>
</dbReference>
<organism evidence="1 2">
    <name type="scientific">Puccinia striiformis</name>
    <dbReference type="NCBI Taxonomy" id="27350"/>
    <lineage>
        <taxon>Eukaryota</taxon>
        <taxon>Fungi</taxon>
        <taxon>Dikarya</taxon>
        <taxon>Basidiomycota</taxon>
        <taxon>Pucciniomycotina</taxon>
        <taxon>Pucciniomycetes</taxon>
        <taxon>Pucciniales</taxon>
        <taxon>Pucciniaceae</taxon>
        <taxon>Puccinia</taxon>
    </lineage>
</organism>
<reference evidence="2" key="2">
    <citation type="journal article" date="2018" name="BMC Genomics">
        <title>Genomic insights into host adaptation between the wheat stripe rust pathogen (Puccinia striiformis f. sp. tritici) and the barley stripe rust pathogen (Puccinia striiformis f. sp. hordei).</title>
        <authorList>
            <person name="Xia C."/>
            <person name="Wang M."/>
            <person name="Yin C."/>
            <person name="Cornejo O.E."/>
            <person name="Hulbert S.H."/>
            <person name="Chen X."/>
        </authorList>
    </citation>
    <scope>NUCLEOTIDE SEQUENCE [LARGE SCALE GENOMIC DNA]</scope>
    <source>
        <strain evidence="2">93TX-2</strain>
    </source>
</reference>
<protein>
    <submittedName>
        <fullName evidence="1">Uncharacterized protein</fullName>
    </submittedName>
</protein>
<dbReference type="VEuPathDB" id="FungiDB:PSTT_13548"/>
<dbReference type="AlphaFoldDB" id="A0A2S4VD12"/>
<keyword evidence="2" id="KW-1185">Reference proteome</keyword>
<dbReference type="VEuPathDB" id="FungiDB:PSHT_09955"/>
<gene>
    <name evidence="1" type="ORF">PSHT_09955</name>
</gene>
<dbReference type="EMBL" id="PKSM01000147">
    <property type="protein sequence ID" value="POW07419.1"/>
    <property type="molecule type" value="Genomic_DNA"/>
</dbReference>
<comment type="caution">
    <text evidence="1">The sequence shown here is derived from an EMBL/GenBank/DDBJ whole genome shotgun (WGS) entry which is preliminary data.</text>
</comment>
<accession>A0A2S4VD12</accession>
<evidence type="ECO:0000313" key="2">
    <source>
        <dbReference type="Proteomes" id="UP000238274"/>
    </source>
</evidence>
<reference evidence="1 2" key="1">
    <citation type="submission" date="2017-12" db="EMBL/GenBank/DDBJ databases">
        <title>Gene loss provides genomic basis for host adaptation in cereal stripe rust fungi.</title>
        <authorList>
            <person name="Xia C."/>
        </authorList>
    </citation>
    <scope>NUCLEOTIDE SEQUENCE [LARGE SCALE GENOMIC DNA]</scope>
    <source>
        <strain evidence="1 2">93TX-2</strain>
    </source>
</reference>
<sequence>MFCVHRLHISDIQVILSGRPTVKSSVHVRIRLQTLRILWSHCARGNDVVRAGHIASLGWADHATSMPIGTSDQLLRTKLEIDLDIDESNGTVVIRSETDRFLVPGAK</sequence>
<proteinExistence type="predicted"/>
<evidence type="ECO:0000313" key="1">
    <source>
        <dbReference type="EMBL" id="POW07419.1"/>
    </source>
</evidence>
<name>A0A2S4VD12_9BASI</name>